<dbReference type="PROSITE" id="PS50928">
    <property type="entry name" value="ABC_TM1"/>
    <property type="match status" value="1"/>
</dbReference>
<evidence type="ECO:0000256" key="6">
    <source>
        <dbReference type="ARBA" id="ARBA00023136"/>
    </source>
</evidence>
<sequence>MRDALWAYAMIAPMMIGLLIFYIWPVFQTFFFSFTQWGAFGKYTLNGLTNYQSMLSDPELGGALRNTLIYTVLSVGGGIVVSLFFATLLNQKIRGVGVYRTLYFLPVVTIPAAIAIIWQWLYNGDYGLINFLLSLVHIHGLSWLTNPATALYAIIMVAIWGAVGNNMVLFLAGLQGISSTYTEAAAIDGAGPINKFFHITLPLLSPTIFFVTVTSLINAFQVFDLIFLMLGQNSPALPSGETVVYLYYEHAFIDNDKGYASAIAVFLFVIILVVTIVQLRLQKRWVHYD</sequence>
<keyword evidence="10" id="KW-1185">Reference proteome</keyword>
<dbReference type="SUPFAM" id="SSF161098">
    <property type="entry name" value="MetI-like"/>
    <property type="match status" value="1"/>
</dbReference>
<dbReference type="EMBL" id="BSRI01000001">
    <property type="protein sequence ID" value="GLV54026.1"/>
    <property type="molecule type" value="Genomic_DNA"/>
</dbReference>
<dbReference type="InterPro" id="IPR051393">
    <property type="entry name" value="ABC_transporter_permease"/>
</dbReference>
<accession>A0ABQ6FIP3</accession>
<proteinExistence type="inferred from homology"/>
<keyword evidence="3" id="KW-1003">Cell membrane</keyword>
<feature type="transmembrane region" description="Helical" evidence="7">
    <location>
        <begin position="151"/>
        <end position="176"/>
    </location>
</feature>
<dbReference type="Proteomes" id="UP001344906">
    <property type="component" value="Unassembled WGS sequence"/>
</dbReference>
<evidence type="ECO:0000256" key="4">
    <source>
        <dbReference type="ARBA" id="ARBA00022692"/>
    </source>
</evidence>
<evidence type="ECO:0000256" key="1">
    <source>
        <dbReference type="ARBA" id="ARBA00004651"/>
    </source>
</evidence>
<gene>
    <name evidence="9" type="ORF">KDH_08750</name>
</gene>
<reference evidence="9 10" key="1">
    <citation type="submission" date="2023-02" db="EMBL/GenBank/DDBJ databases">
        <title>Dictyobacter halimunensis sp. nov., a new member of the class Ktedonobacteria from forest soil in a geothermal area.</title>
        <authorList>
            <person name="Rachmania M.K."/>
            <person name="Ningsih F."/>
            <person name="Sakai Y."/>
            <person name="Yabe S."/>
            <person name="Yokota A."/>
            <person name="Sjamsuridzal W."/>
        </authorList>
    </citation>
    <scope>NUCLEOTIDE SEQUENCE [LARGE SCALE GENOMIC DNA]</scope>
    <source>
        <strain evidence="9 10">S3.2.2.5</strain>
    </source>
</reference>
<dbReference type="Pfam" id="PF00528">
    <property type="entry name" value="BPD_transp_1"/>
    <property type="match status" value="1"/>
</dbReference>
<feature type="domain" description="ABC transmembrane type-1" evidence="8">
    <location>
        <begin position="64"/>
        <end position="278"/>
    </location>
</feature>
<name>A0ABQ6FIP3_9CHLR</name>
<protein>
    <submittedName>
        <fullName evidence="9">Sugar ABC transporter permease</fullName>
    </submittedName>
</protein>
<evidence type="ECO:0000259" key="8">
    <source>
        <dbReference type="PROSITE" id="PS50928"/>
    </source>
</evidence>
<evidence type="ECO:0000313" key="9">
    <source>
        <dbReference type="EMBL" id="GLV54026.1"/>
    </source>
</evidence>
<feature type="transmembrane region" description="Helical" evidence="7">
    <location>
        <begin position="68"/>
        <end position="89"/>
    </location>
</feature>
<evidence type="ECO:0000256" key="5">
    <source>
        <dbReference type="ARBA" id="ARBA00022989"/>
    </source>
</evidence>
<dbReference type="PANTHER" id="PTHR30193:SF37">
    <property type="entry name" value="INNER MEMBRANE ABC TRANSPORTER PERMEASE PROTEIN YCJO"/>
    <property type="match status" value="1"/>
</dbReference>
<comment type="caution">
    <text evidence="9">The sequence shown here is derived from an EMBL/GenBank/DDBJ whole genome shotgun (WGS) entry which is preliminary data.</text>
</comment>
<dbReference type="SUPFAM" id="SSF160964">
    <property type="entry name" value="MalF N-terminal region-like"/>
    <property type="match status" value="1"/>
</dbReference>
<dbReference type="InterPro" id="IPR000515">
    <property type="entry name" value="MetI-like"/>
</dbReference>
<dbReference type="CDD" id="cd06261">
    <property type="entry name" value="TM_PBP2"/>
    <property type="match status" value="1"/>
</dbReference>
<evidence type="ECO:0000313" key="10">
    <source>
        <dbReference type="Proteomes" id="UP001344906"/>
    </source>
</evidence>
<keyword evidence="5 7" id="KW-1133">Transmembrane helix</keyword>
<feature type="transmembrane region" description="Helical" evidence="7">
    <location>
        <begin position="196"/>
        <end position="218"/>
    </location>
</feature>
<dbReference type="Gene3D" id="1.10.3720.10">
    <property type="entry name" value="MetI-like"/>
    <property type="match status" value="1"/>
</dbReference>
<organism evidence="9 10">
    <name type="scientific">Dictyobacter halimunensis</name>
    <dbReference type="NCBI Taxonomy" id="3026934"/>
    <lineage>
        <taxon>Bacteria</taxon>
        <taxon>Bacillati</taxon>
        <taxon>Chloroflexota</taxon>
        <taxon>Ktedonobacteria</taxon>
        <taxon>Ktedonobacterales</taxon>
        <taxon>Dictyobacteraceae</taxon>
        <taxon>Dictyobacter</taxon>
    </lineage>
</organism>
<comment type="subcellular location">
    <subcellularLocation>
        <location evidence="1 7">Cell membrane</location>
        <topology evidence="1 7">Multi-pass membrane protein</topology>
    </subcellularLocation>
</comment>
<comment type="similarity">
    <text evidence="7">Belongs to the binding-protein-dependent transport system permease family.</text>
</comment>
<feature type="transmembrane region" description="Helical" evidence="7">
    <location>
        <begin position="259"/>
        <end position="279"/>
    </location>
</feature>
<dbReference type="PANTHER" id="PTHR30193">
    <property type="entry name" value="ABC TRANSPORTER PERMEASE PROTEIN"/>
    <property type="match status" value="1"/>
</dbReference>
<dbReference type="InterPro" id="IPR035906">
    <property type="entry name" value="MetI-like_sf"/>
</dbReference>
<feature type="transmembrane region" description="Helical" evidence="7">
    <location>
        <begin position="5"/>
        <end position="24"/>
    </location>
</feature>
<keyword evidence="4 7" id="KW-0812">Transmembrane</keyword>
<evidence type="ECO:0000256" key="2">
    <source>
        <dbReference type="ARBA" id="ARBA00022448"/>
    </source>
</evidence>
<evidence type="ECO:0000256" key="3">
    <source>
        <dbReference type="ARBA" id="ARBA00022475"/>
    </source>
</evidence>
<feature type="transmembrane region" description="Helical" evidence="7">
    <location>
        <begin position="101"/>
        <end position="121"/>
    </location>
</feature>
<evidence type="ECO:0000256" key="7">
    <source>
        <dbReference type="RuleBase" id="RU363032"/>
    </source>
</evidence>
<keyword evidence="6 7" id="KW-0472">Membrane</keyword>
<keyword evidence="2 7" id="KW-0813">Transport</keyword>